<evidence type="ECO:0000256" key="4">
    <source>
        <dbReference type="ARBA" id="ARBA00022946"/>
    </source>
</evidence>
<dbReference type="InterPro" id="IPR051035">
    <property type="entry name" value="Mito_inheritance_9"/>
</dbReference>
<dbReference type="Pfam" id="PF01636">
    <property type="entry name" value="APH"/>
    <property type="match status" value="1"/>
</dbReference>
<evidence type="ECO:0000256" key="3">
    <source>
        <dbReference type="ARBA" id="ARBA00016197"/>
    </source>
</evidence>
<dbReference type="PANTHER" id="PTHR36091">
    <property type="entry name" value="ALTERED INHERITANCE OF MITOCHONDRIA PROTEIN 9, MITOCHONDRIAL"/>
    <property type="match status" value="1"/>
</dbReference>
<name>A0A317WAX2_9EURO</name>
<dbReference type="PANTHER" id="PTHR36091:SF1">
    <property type="entry name" value="ALTERED INHERITANCE OF MITOCHONDRIA PROTEIN 9, MITOCHONDRIAL"/>
    <property type="match status" value="1"/>
</dbReference>
<dbReference type="VEuPathDB" id="FungiDB:BO70DRAFT_396456"/>
<dbReference type="GeneID" id="37068861"/>
<dbReference type="OrthoDB" id="2831558at2759"/>
<protein>
    <recommendedName>
        <fullName evidence="3">Altered inheritance of mitochondria protein 9, mitochondrial</fullName>
    </recommendedName>
    <alternativeName>
        <fullName evidence="6">Found in mitochondrial proteome protein 29</fullName>
    </alternativeName>
</protein>
<proteinExistence type="inferred from homology"/>
<comment type="caution">
    <text evidence="8">The sequence shown here is derived from an EMBL/GenBank/DDBJ whole genome shotgun (WGS) entry which is preliminary data.</text>
</comment>
<dbReference type="SUPFAM" id="SSF56112">
    <property type="entry name" value="Protein kinase-like (PK-like)"/>
    <property type="match status" value="1"/>
</dbReference>
<keyword evidence="4" id="KW-0809">Transit peptide</keyword>
<accession>A0A317WAX2</accession>
<evidence type="ECO:0000256" key="2">
    <source>
        <dbReference type="ARBA" id="ARBA00005543"/>
    </source>
</evidence>
<keyword evidence="9" id="KW-1185">Reference proteome</keyword>
<evidence type="ECO:0000256" key="5">
    <source>
        <dbReference type="ARBA" id="ARBA00023128"/>
    </source>
</evidence>
<dbReference type="EMBL" id="MSFL01000012">
    <property type="protein sequence ID" value="PWY82158.1"/>
    <property type="molecule type" value="Genomic_DNA"/>
</dbReference>
<keyword evidence="5" id="KW-0496">Mitochondrion</keyword>
<feature type="domain" description="Aminoglycoside phosphotransferase" evidence="7">
    <location>
        <begin position="59"/>
        <end position="332"/>
    </location>
</feature>
<dbReference type="AlphaFoldDB" id="A0A317WAX2"/>
<evidence type="ECO:0000256" key="6">
    <source>
        <dbReference type="ARBA" id="ARBA00031849"/>
    </source>
</evidence>
<keyword evidence="8" id="KW-0808">Transferase</keyword>
<evidence type="ECO:0000259" key="7">
    <source>
        <dbReference type="Pfam" id="PF01636"/>
    </source>
</evidence>
<sequence length="508" mass="57810">MTSTLSPCFDPHVYSSGRWLYRDKLERDARHVDFSFEALRQKVIELCPGAVAITDCQKLEGGFNRVFIFTMDNCKQIVARLPFTLAGPARLTTASEVATVKYLQTNTSIPIPEILDWSDDAKDARNLIGHEYIIMAHADGVPLSHKWPAMAGDQRVKCIDAIYNTMKEVIDLHFPVYGSIYLTHSLPISDPRESFQLDEDFCIGPHCGTRYWDCNVGDERYYHKVNPNHGPWSNLSTYSDGLIDAGLSRLPPTNTNFKAKPPYQGSVQSHVMLLHRCRALLQQMSTHQDIISASAPVLFHPDLHKRNIFVSEHNPSMITGIIDWQGSSVEPAFWYADEVPDFAIPQEQGDDVCAKAYDVCSQFLMPRLAGPRLMDENLFRPFRYSYRTWKDGAVALRHDIIQTARQWNQLGFDGQCVYPLLSAVELARHKEEYQLFKAAQHLKRDLSSLLNSATDGWVPADRWEETNLAHIELFHGILQAVVTNTDLEDEPVKDAETLRSIWPFDIEE</sequence>
<dbReference type="STRING" id="1448321.A0A317WAX2"/>
<dbReference type="RefSeq" id="XP_025399423.1">
    <property type="nucleotide sequence ID" value="XM_025546624.1"/>
</dbReference>
<organism evidence="8 9">
    <name type="scientific">Aspergillus heteromorphus CBS 117.55</name>
    <dbReference type="NCBI Taxonomy" id="1448321"/>
    <lineage>
        <taxon>Eukaryota</taxon>
        <taxon>Fungi</taxon>
        <taxon>Dikarya</taxon>
        <taxon>Ascomycota</taxon>
        <taxon>Pezizomycotina</taxon>
        <taxon>Eurotiomycetes</taxon>
        <taxon>Eurotiomycetidae</taxon>
        <taxon>Eurotiales</taxon>
        <taxon>Aspergillaceae</taxon>
        <taxon>Aspergillus</taxon>
        <taxon>Aspergillus subgen. Circumdati</taxon>
    </lineage>
</organism>
<dbReference type="GO" id="GO:0005739">
    <property type="term" value="C:mitochondrion"/>
    <property type="evidence" value="ECO:0007669"/>
    <property type="project" value="UniProtKB-SubCell"/>
</dbReference>
<evidence type="ECO:0000313" key="8">
    <source>
        <dbReference type="EMBL" id="PWY82158.1"/>
    </source>
</evidence>
<dbReference type="Gene3D" id="3.90.1200.10">
    <property type="match status" value="1"/>
</dbReference>
<reference evidence="8 9" key="1">
    <citation type="submission" date="2016-12" db="EMBL/GenBank/DDBJ databases">
        <title>The genomes of Aspergillus section Nigri reveals drivers in fungal speciation.</title>
        <authorList>
            <consortium name="DOE Joint Genome Institute"/>
            <person name="Vesth T.C."/>
            <person name="Nybo J."/>
            <person name="Theobald S."/>
            <person name="Brandl J."/>
            <person name="Frisvad J.C."/>
            <person name="Nielsen K.F."/>
            <person name="Lyhne E.K."/>
            <person name="Kogle M.E."/>
            <person name="Kuo A."/>
            <person name="Riley R."/>
            <person name="Clum A."/>
            <person name="Nolan M."/>
            <person name="Lipzen A."/>
            <person name="Salamov A."/>
            <person name="Henrissat B."/>
            <person name="Wiebenga A."/>
            <person name="De Vries R.P."/>
            <person name="Grigoriev I.V."/>
            <person name="Mortensen U.H."/>
            <person name="Andersen M.R."/>
            <person name="Baker S.E."/>
        </authorList>
    </citation>
    <scope>NUCLEOTIDE SEQUENCE [LARGE SCALE GENOMIC DNA]</scope>
    <source>
        <strain evidence="8 9">CBS 117.55</strain>
    </source>
</reference>
<dbReference type="InterPro" id="IPR011009">
    <property type="entry name" value="Kinase-like_dom_sf"/>
</dbReference>
<dbReference type="Proteomes" id="UP000247233">
    <property type="component" value="Unassembled WGS sequence"/>
</dbReference>
<comment type="similarity">
    <text evidence="2">Belongs to the AIM9 family.</text>
</comment>
<evidence type="ECO:0000256" key="1">
    <source>
        <dbReference type="ARBA" id="ARBA00004173"/>
    </source>
</evidence>
<gene>
    <name evidence="8" type="ORF">BO70DRAFT_396456</name>
</gene>
<evidence type="ECO:0000313" key="9">
    <source>
        <dbReference type="Proteomes" id="UP000247233"/>
    </source>
</evidence>
<dbReference type="GO" id="GO:0016740">
    <property type="term" value="F:transferase activity"/>
    <property type="evidence" value="ECO:0007669"/>
    <property type="project" value="UniProtKB-KW"/>
</dbReference>
<comment type="subcellular location">
    <subcellularLocation>
        <location evidence="1">Mitochondrion</location>
    </subcellularLocation>
</comment>
<dbReference type="InterPro" id="IPR002575">
    <property type="entry name" value="Aminoglycoside_PTrfase"/>
</dbReference>